<dbReference type="HOGENOM" id="CLU_205265_1_0_7"/>
<dbReference type="STRING" id="177437.HRM2_13160"/>
<dbReference type="RefSeq" id="WP_015903214.1">
    <property type="nucleotide sequence ID" value="NC_012108.1"/>
</dbReference>
<evidence type="ECO:0000313" key="2">
    <source>
        <dbReference type="Proteomes" id="UP000000442"/>
    </source>
</evidence>
<name>C0Q8T7_DESAH</name>
<proteinExistence type="predicted"/>
<sequence>MPLEIRELFIKATIRETTKTDRSPQVSDVLDKQEVIADCVEEVMRILREEKER</sequence>
<reference evidence="1 2" key="1">
    <citation type="journal article" date="2009" name="Environ. Microbiol.">
        <title>Genome sequence of Desulfobacterium autotrophicum HRM2, a marine sulfate reducer oxidizing organic carbon completely to carbon dioxide.</title>
        <authorList>
            <person name="Strittmatter A.W."/>
            <person name="Liesegang H."/>
            <person name="Rabus R."/>
            <person name="Decker I."/>
            <person name="Amann J."/>
            <person name="Andres S."/>
            <person name="Henne A."/>
            <person name="Fricke W.F."/>
            <person name="Martinez-Arias R."/>
            <person name="Bartels D."/>
            <person name="Goesmann A."/>
            <person name="Krause L."/>
            <person name="Puehler A."/>
            <person name="Klenk H.P."/>
            <person name="Richter M."/>
            <person name="Schuler M."/>
            <person name="Gloeckner F.O."/>
            <person name="Meyerdierks A."/>
            <person name="Gottschalk G."/>
            <person name="Amann R."/>
        </authorList>
    </citation>
    <scope>NUCLEOTIDE SEQUENCE [LARGE SCALE GENOMIC DNA]</scope>
    <source>
        <strain evidence="2">ATCC 43914 / DSM 3382 / HRM2</strain>
    </source>
</reference>
<dbReference type="KEGG" id="dat:HRM2_13160"/>
<evidence type="ECO:0000313" key="1">
    <source>
        <dbReference type="EMBL" id="ACN14427.1"/>
    </source>
</evidence>
<accession>C0Q8T7</accession>
<dbReference type="Proteomes" id="UP000000442">
    <property type="component" value="Chromosome"/>
</dbReference>
<organism evidence="1 2">
    <name type="scientific">Desulforapulum autotrophicum (strain ATCC 43914 / DSM 3382 / VKM B-1955 / HRM2)</name>
    <name type="common">Desulfobacterium autotrophicum</name>
    <dbReference type="NCBI Taxonomy" id="177437"/>
    <lineage>
        <taxon>Bacteria</taxon>
        <taxon>Pseudomonadati</taxon>
        <taxon>Thermodesulfobacteriota</taxon>
        <taxon>Desulfobacteria</taxon>
        <taxon>Desulfobacterales</taxon>
        <taxon>Desulfobacteraceae</taxon>
        <taxon>Desulforapulum</taxon>
    </lineage>
</organism>
<dbReference type="AlphaFoldDB" id="C0Q8T7"/>
<protein>
    <submittedName>
        <fullName evidence="1">Uncharacterized protein</fullName>
    </submittedName>
</protein>
<dbReference type="Pfam" id="PF19265">
    <property type="entry name" value="DUF5908"/>
    <property type="match status" value="1"/>
</dbReference>
<dbReference type="InterPro" id="IPR045459">
    <property type="entry name" value="DUF5908"/>
</dbReference>
<gene>
    <name evidence="1" type="ordered locus">HRM2_13160</name>
</gene>
<dbReference type="EMBL" id="CP001087">
    <property type="protein sequence ID" value="ACN14427.1"/>
    <property type="molecule type" value="Genomic_DNA"/>
</dbReference>
<keyword evidence="2" id="KW-1185">Reference proteome</keyword>